<evidence type="ECO:0000313" key="1">
    <source>
        <dbReference type="EMBL" id="JAH33593.1"/>
    </source>
</evidence>
<sequence>MKDILEDKCSLSTLILTLPTSSLWI</sequence>
<dbReference type="AlphaFoldDB" id="A0A0E9RZ98"/>
<name>A0A0E9RZ98_ANGAN</name>
<proteinExistence type="predicted"/>
<reference evidence="1" key="2">
    <citation type="journal article" date="2015" name="Fish Shellfish Immunol.">
        <title>Early steps in the European eel (Anguilla anguilla)-Vibrio vulnificus interaction in the gills: Role of the RtxA13 toxin.</title>
        <authorList>
            <person name="Callol A."/>
            <person name="Pajuelo D."/>
            <person name="Ebbesson L."/>
            <person name="Teles M."/>
            <person name="MacKenzie S."/>
            <person name="Amaro C."/>
        </authorList>
    </citation>
    <scope>NUCLEOTIDE SEQUENCE</scope>
</reference>
<reference evidence="1" key="1">
    <citation type="submission" date="2014-11" db="EMBL/GenBank/DDBJ databases">
        <authorList>
            <person name="Amaro Gonzalez C."/>
        </authorList>
    </citation>
    <scope>NUCLEOTIDE SEQUENCE</scope>
</reference>
<accession>A0A0E9RZ98</accession>
<protein>
    <submittedName>
        <fullName evidence="1">Uncharacterized protein</fullName>
    </submittedName>
</protein>
<dbReference type="EMBL" id="GBXM01074984">
    <property type="protein sequence ID" value="JAH33593.1"/>
    <property type="molecule type" value="Transcribed_RNA"/>
</dbReference>
<organism evidence="1">
    <name type="scientific">Anguilla anguilla</name>
    <name type="common">European freshwater eel</name>
    <name type="synonym">Muraena anguilla</name>
    <dbReference type="NCBI Taxonomy" id="7936"/>
    <lineage>
        <taxon>Eukaryota</taxon>
        <taxon>Metazoa</taxon>
        <taxon>Chordata</taxon>
        <taxon>Craniata</taxon>
        <taxon>Vertebrata</taxon>
        <taxon>Euteleostomi</taxon>
        <taxon>Actinopterygii</taxon>
        <taxon>Neopterygii</taxon>
        <taxon>Teleostei</taxon>
        <taxon>Anguilliformes</taxon>
        <taxon>Anguillidae</taxon>
        <taxon>Anguilla</taxon>
    </lineage>
</organism>